<dbReference type="OrthoDB" id="8783038at2759"/>
<dbReference type="PROSITE" id="PS50081">
    <property type="entry name" value="ZF_DAG_PE_2"/>
    <property type="match status" value="1"/>
</dbReference>
<keyword evidence="5" id="KW-1185">Reference proteome</keyword>
<reference evidence="5" key="1">
    <citation type="journal article" date="2018" name="Nat. Microbiol.">
        <title>Leveraging single-cell genomics to expand the fungal tree of life.</title>
        <authorList>
            <person name="Ahrendt S.R."/>
            <person name="Quandt C.A."/>
            <person name="Ciobanu D."/>
            <person name="Clum A."/>
            <person name="Salamov A."/>
            <person name="Andreopoulos B."/>
            <person name="Cheng J.F."/>
            <person name="Woyke T."/>
            <person name="Pelin A."/>
            <person name="Henrissat B."/>
            <person name="Reynolds N.K."/>
            <person name="Benny G.L."/>
            <person name="Smith M.E."/>
            <person name="James T.Y."/>
            <person name="Grigoriev I.V."/>
        </authorList>
    </citation>
    <scope>NUCLEOTIDE SEQUENCE [LARGE SCALE GENOMIC DNA]</scope>
</reference>
<evidence type="ECO:0000259" key="3">
    <source>
        <dbReference type="PROSITE" id="PS50081"/>
    </source>
</evidence>
<dbReference type="SUPFAM" id="SSF57889">
    <property type="entry name" value="Cysteine-rich domain"/>
    <property type="match status" value="1"/>
</dbReference>
<evidence type="ECO:0000256" key="2">
    <source>
        <dbReference type="ARBA" id="ARBA00022833"/>
    </source>
</evidence>
<feature type="non-terminal residue" evidence="4">
    <location>
        <position position="88"/>
    </location>
</feature>
<dbReference type="AlphaFoldDB" id="A0A4P9WBN0"/>
<gene>
    <name evidence="4" type="ORF">BDK51DRAFT_13338</name>
</gene>
<dbReference type="Gene3D" id="3.30.60.20">
    <property type="match status" value="1"/>
</dbReference>
<keyword evidence="2" id="KW-0862">Zinc</keyword>
<name>A0A4P9WBN0_9FUNG</name>
<dbReference type="PROSITE" id="PS00479">
    <property type="entry name" value="ZF_DAG_PE_1"/>
    <property type="match status" value="1"/>
</dbReference>
<proteinExistence type="predicted"/>
<evidence type="ECO:0000313" key="5">
    <source>
        <dbReference type="Proteomes" id="UP000269721"/>
    </source>
</evidence>
<dbReference type="Proteomes" id="UP000269721">
    <property type="component" value="Unassembled WGS sequence"/>
</dbReference>
<evidence type="ECO:0000256" key="1">
    <source>
        <dbReference type="ARBA" id="ARBA00022723"/>
    </source>
</evidence>
<dbReference type="InterPro" id="IPR002219">
    <property type="entry name" value="PKC_DAG/PE"/>
</dbReference>
<sequence length="88" mass="10259">GHSFKLRQYYKPTDCAVCREAFWATTNQGLECSVCKFICHRACKPLIDVTCHEVFSLNSVQPMYFLAADTQDRSRWLAGLEYFRKEVE</sequence>
<accession>A0A4P9WBN0</accession>
<evidence type="ECO:0000313" key="4">
    <source>
        <dbReference type="EMBL" id="RKO89672.1"/>
    </source>
</evidence>
<dbReference type="EMBL" id="KZ995956">
    <property type="protein sequence ID" value="RKO89672.1"/>
    <property type="molecule type" value="Genomic_DNA"/>
</dbReference>
<protein>
    <recommendedName>
        <fullName evidence="3">Phorbol-ester/DAG-type domain-containing protein</fullName>
    </recommendedName>
</protein>
<dbReference type="GO" id="GO:0046872">
    <property type="term" value="F:metal ion binding"/>
    <property type="evidence" value="ECO:0007669"/>
    <property type="project" value="UniProtKB-KW"/>
</dbReference>
<dbReference type="Pfam" id="PF00130">
    <property type="entry name" value="C1_1"/>
    <property type="match status" value="1"/>
</dbReference>
<feature type="domain" description="Phorbol-ester/DAG-type" evidence="3">
    <location>
        <begin position="1"/>
        <end position="51"/>
    </location>
</feature>
<dbReference type="InterPro" id="IPR046349">
    <property type="entry name" value="C1-like_sf"/>
</dbReference>
<feature type="non-terminal residue" evidence="4">
    <location>
        <position position="1"/>
    </location>
</feature>
<dbReference type="SMART" id="SM00109">
    <property type="entry name" value="C1"/>
    <property type="match status" value="1"/>
</dbReference>
<organism evidence="4 5">
    <name type="scientific">Blyttiomyces helicus</name>
    <dbReference type="NCBI Taxonomy" id="388810"/>
    <lineage>
        <taxon>Eukaryota</taxon>
        <taxon>Fungi</taxon>
        <taxon>Fungi incertae sedis</taxon>
        <taxon>Chytridiomycota</taxon>
        <taxon>Chytridiomycota incertae sedis</taxon>
        <taxon>Chytridiomycetes</taxon>
        <taxon>Chytridiomycetes incertae sedis</taxon>
        <taxon>Blyttiomyces</taxon>
    </lineage>
</organism>
<keyword evidence="1" id="KW-0479">Metal-binding</keyword>